<organism evidence="4 5">
    <name type="scientific">Clostridium fallax</name>
    <dbReference type="NCBI Taxonomy" id="1533"/>
    <lineage>
        <taxon>Bacteria</taxon>
        <taxon>Bacillati</taxon>
        <taxon>Bacillota</taxon>
        <taxon>Clostridia</taxon>
        <taxon>Eubacteriales</taxon>
        <taxon>Clostridiaceae</taxon>
        <taxon>Clostridium</taxon>
    </lineage>
</organism>
<feature type="coiled-coil region" evidence="1">
    <location>
        <begin position="267"/>
        <end position="365"/>
    </location>
</feature>
<dbReference type="OrthoDB" id="9811665at2"/>
<keyword evidence="2" id="KW-0472">Membrane</keyword>
<evidence type="ECO:0000313" key="4">
    <source>
        <dbReference type="EMBL" id="SHF18825.1"/>
    </source>
</evidence>
<dbReference type="Proteomes" id="UP000184035">
    <property type="component" value="Unassembled WGS sequence"/>
</dbReference>
<dbReference type="SMART" id="SM00974">
    <property type="entry name" value="T5orf172"/>
    <property type="match status" value="1"/>
</dbReference>
<keyword evidence="2" id="KW-1133">Transmembrane helix</keyword>
<reference evidence="4 5" key="1">
    <citation type="submission" date="2016-11" db="EMBL/GenBank/DDBJ databases">
        <authorList>
            <person name="Jaros S."/>
            <person name="Januszkiewicz K."/>
            <person name="Wedrychowicz H."/>
        </authorList>
    </citation>
    <scope>NUCLEOTIDE SEQUENCE [LARGE SCALE GENOMIC DNA]</scope>
    <source>
        <strain evidence="4 5">DSM 2631</strain>
    </source>
</reference>
<protein>
    <submittedName>
        <fullName evidence="4">T5orf172 domain-containing protein</fullName>
    </submittedName>
</protein>
<dbReference type="InterPro" id="IPR025280">
    <property type="entry name" value="SNIPE"/>
</dbReference>
<dbReference type="STRING" id="1533.SAMN05443638_1572"/>
<dbReference type="EMBL" id="FQVM01000057">
    <property type="protein sequence ID" value="SHF18825.1"/>
    <property type="molecule type" value="Genomic_DNA"/>
</dbReference>
<evidence type="ECO:0000259" key="3">
    <source>
        <dbReference type="SMART" id="SM00974"/>
    </source>
</evidence>
<accession>A0A1M4ZLJ4</accession>
<evidence type="ECO:0000313" key="5">
    <source>
        <dbReference type="Proteomes" id="UP000184035"/>
    </source>
</evidence>
<dbReference type="Pfam" id="PF13250">
    <property type="entry name" value="SNIPE"/>
    <property type="match status" value="1"/>
</dbReference>
<name>A0A1M4ZLJ4_9CLOT</name>
<dbReference type="Pfam" id="PF10544">
    <property type="entry name" value="T5orf172"/>
    <property type="match status" value="1"/>
</dbReference>
<keyword evidence="1" id="KW-0175">Coiled coil</keyword>
<dbReference type="RefSeq" id="WP_072897902.1">
    <property type="nucleotide sequence ID" value="NZ_FQVM01000057.1"/>
</dbReference>
<keyword evidence="5" id="KW-1185">Reference proteome</keyword>
<dbReference type="InterPro" id="IPR018306">
    <property type="entry name" value="Phage_T5_Orf172_DNA-bd"/>
</dbReference>
<sequence length="470" mass="54662">MKVKRTKKWLVILTIIFAFASVVNPLLGIVAGILLIIRMINDKRNSKIITNEIKLFEELGDNIKQKENALNNLIKKIENKKKDNKQIIFEYNQKISSLENEISKSNDKLENIIETCKNYEEGLQGIKSYRDLEKILTTLQVGLYEKVYDFEISEEYKLELKDKQREQSECIKDDKAIKIDEDNNILSKYCLKKSDYNKVLNAIVKLALRAFNNECDSTVAKVNAKNIINSRKRVESSFDNINKIINSFGISLSSDYLKLKINEVQLAYEYEVKKAEEKEEQKQLKEQMREEAKVRAEIEKMEREAKKETELYEKALEKATMELKNASDEEKNKLDLQIKELRNQLKEAEEKMQRAKSMAEQTKAGYVYVISNIGSFGDDIYKIGMTRRLDPTERVNELSSASVPFPFDIHATIQTNDAPTLEHELHKRFEKNKVNKVNSRKEFFKVSLDEWSYVNILDTKSQTFSCCTSS</sequence>
<evidence type="ECO:0000256" key="1">
    <source>
        <dbReference type="SAM" id="Coils"/>
    </source>
</evidence>
<keyword evidence="2" id="KW-0812">Transmembrane</keyword>
<proteinExistence type="predicted"/>
<feature type="coiled-coil region" evidence="1">
    <location>
        <begin position="56"/>
        <end position="115"/>
    </location>
</feature>
<feature type="transmembrane region" description="Helical" evidence="2">
    <location>
        <begin position="9"/>
        <end position="37"/>
    </location>
</feature>
<evidence type="ECO:0000256" key="2">
    <source>
        <dbReference type="SAM" id="Phobius"/>
    </source>
</evidence>
<dbReference type="AlphaFoldDB" id="A0A1M4ZLJ4"/>
<gene>
    <name evidence="4" type="ORF">SAMN05443638_1572</name>
</gene>
<feature type="domain" description="Bacteriophage T5 Orf172 DNA-binding" evidence="3">
    <location>
        <begin position="375"/>
        <end position="457"/>
    </location>
</feature>